<dbReference type="Gene3D" id="3.90.1140.10">
    <property type="entry name" value="Cyclic phosphodiesterase"/>
    <property type="match status" value="1"/>
</dbReference>
<dbReference type="PANTHER" id="PTHR36039">
    <property type="match status" value="1"/>
</dbReference>
<dbReference type="InterPro" id="IPR009097">
    <property type="entry name" value="Cyclic_Pdiesterase"/>
</dbReference>
<protein>
    <submittedName>
        <fullName evidence="1">2'-5' RNA ligase family protein</fullName>
    </submittedName>
</protein>
<comment type="caution">
    <text evidence="1">The sequence shown here is derived from an EMBL/GenBank/DDBJ whole genome shotgun (WGS) entry which is preliminary data.</text>
</comment>
<evidence type="ECO:0000313" key="2">
    <source>
        <dbReference type="Proteomes" id="UP001218246"/>
    </source>
</evidence>
<dbReference type="RefSeq" id="WP_278017965.1">
    <property type="nucleotide sequence ID" value="NZ_JARRRY010000001.1"/>
</dbReference>
<dbReference type="Proteomes" id="UP001218246">
    <property type="component" value="Unassembled WGS sequence"/>
</dbReference>
<sequence>MYAIIALFEEETHQQVIRIWNELADLRISHYAQEIENRQPHITLASYDKLEEISFIERMDMCYQATQRIPITLCTIGTFISSGALFWAPAPTKELLDFHERHHDLLSGFAAEGPSLYEPGCWVPHCTIANRLTADKLAEAVLYCTNKLPVQNAFLTKLALIRTEKANGKIVAAPIIQEWSLKERA</sequence>
<organism evidence="1 2">
    <name type="scientific">Ectobacillus antri</name>
    <dbReference type="NCBI Taxonomy" id="2486280"/>
    <lineage>
        <taxon>Bacteria</taxon>
        <taxon>Bacillati</taxon>
        <taxon>Bacillota</taxon>
        <taxon>Bacilli</taxon>
        <taxon>Bacillales</taxon>
        <taxon>Bacillaceae</taxon>
        <taxon>Ectobacillus</taxon>
    </lineage>
</organism>
<keyword evidence="1" id="KW-0436">Ligase</keyword>
<name>A0ABT6H1X7_9BACI</name>
<reference evidence="1 2" key="1">
    <citation type="submission" date="2023-04" db="EMBL/GenBank/DDBJ databases">
        <title>Ectobacillus antri isolated from activated sludge.</title>
        <authorList>
            <person name="Yan P."/>
            <person name="Liu X."/>
        </authorList>
    </citation>
    <scope>NUCLEOTIDE SEQUENCE [LARGE SCALE GENOMIC DNA]</scope>
    <source>
        <strain evidence="1 2">C18H</strain>
    </source>
</reference>
<accession>A0ABT6H1X7</accession>
<dbReference type="EMBL" id="JARULN010000001">
    <property type="protein sequence ID" value="MDG5752995.1"/>
    <property type="molecule type" value="Genomic_DNA"/>
</dbReference>
<gene>
    <name evidence="1" type="ORF">P6P90_03145</name>
</gene>
<dbReference type="Pfam" id="PF13563">
    <property type="entry name" value="2_5_RNA_ligase2"/>
    <property type="match status" value="1"/>
</dbReference>
<proteinExistence type="predicted"/>
<evidence type="ECO:0000313" key="1">
    <source>
        <dbReference type="EMBL" id="MDG5752995.1"/>
    </source>
</evidence>
<dbReference type="PANTHER" id="PTHR36039:SF2">
    <property type="entry name" value="RNA LIGASE_CYCLIC NUCLEOTIDE PHOSPHODIESTERASE FAMILY PROTEIN"/>
    <property type="match status" value="1"/>
</dbReference>
<dbReference type="SUPFAM" id="SSF55144">
    <property type="entry name" value="LigT-like"/>
    <property type="match status" value="1"/>
</dbReference>
<dbReference type="GO" id="GO:0016874">
    <property type="term" value="F:ligase activity"/>
    <property type="evidence" value="ECO:0007669"/>
    <property type="project" value="UniProtKB-KW"/>
</dbReference>
<keyword evidence="2" id="KW-1185">Reference proteome</keyword>